<organism evidence="1 2">
    <name type="scientific">Salibacterium halotolerans</name>
    <dbReference type="NCBI Taxonomy" id="1884432"/>
    <lineage>
        <taxon>Bacteria</taxon>
        <taxon>Bacillati</taxon>
        <taxon>Bacillota</taxon>
        <taxon>Bacilli</taxon>
        <taxon>Bacillales</taxon>
        <taxon>Bacillaceae</taxon>
    </lineage>
</organism>
<gene>
    <name evidence="1" type="ORF">SAMN05518683_11436</name>
</gene>
<evidence type="ECO:0000313" key="1">
    <source>
        <dbReference type="EMBL" id="SFP98132.1"/>
    </source>
</evidence>
<evidence type="ECO:0000313" key="2">
    <source>
        <dbReference type="Proteomes" id="UP000198892"/>
    </source>
</evidence>
<dbReference type="AlphaFoldDB" id="A0A1I5USF7"/>
<sequence length="32" mass="3779">MKPTGTWMKQQGGNVQEEETILEMINDYHTIR</sequence>
<dbReference type="Proteomes" id="UP000198892">
    <property type="component" value="Unassembled WGS sequence"/>
</dbReference>
<reference evidence="2" key="1">
    <citation type="submission" date="2016-10" db="EMBL/GenBank/DDBJ databases">
        <authorList>
            <person name="Varghese N."/>
            <person name="Submissions S."/>
        </authorList>
    </citation>
    <scope>NUCLEOTIDE SEQUENCE [LARGE SCALE GENOMIC DNA]</scope>
    <source>
        <strain evidence="2">S7</strain>
    </source>
</reference>
<accession>A0A1I5USF7</accession>
<keyword evidence="2" id="KW-1185">Reference proteome</keyword>
<protein>
    <submittedName>
        <fullName evidence="1">Uncharacterized protein</fullName>
    </submittedName>
</protein>
<dbReference type="STRING" id="1884432.SAMN05518683_11436"/>
<proteinExistence type="predicted"/>
<dbReference type="EMBL" id="FOXD01000014">
    <property type="protein sequence ID" value="SFP98132.1"/>
    <property type="molecule type" value="Genomic_DNA"/>
</dbReference>
<name>A0A1I5USF7_9BACI</name>